<dbReference type="NCBIfam" id="NF008888">
    <property type="entry name" value="PRK11922.1"/>
    <property type="match status" value="1"/>
</dbReference>
<evidence type="ECO:0000259" key="7">
    <source>
        <dbReference type="Pfam" id="PF08281"/>
    </source>
</evidence>
<evidence type="ECO:0000259" key="6">
    <source>
        <dbReference type="Pfam" id="PF04542"/>
    </source>
</evidence>
<evidence type="ECO:0000313" key="8">
    <source>
        <dbReference type="EMBL" id="MBS0030620.1"/>
    </source>
</evidence>
<evidence type="ECO:0000256" key="4">
    <source>
        <dbReference type="ARBA" id="ARBA00023125"/>
    </source>
</evidence>
<reference evidence="8 9" key="1">
    <citation type="submission" date="2021-04" db="EMBL/GenBank/DDBJ databases">
        <title>Chitinophaga sp. nov., isolated from the rhizosphere soil.</title>
        <authorList>
            <person name="He S."/>
        </authorList>
    </citation>
    <scope>NUCLEOTIDE SEQUENCE [LARGE SCALE GENOMIC DNA]</scope>
    <source>
        <strain evidence="8 9">2R12</strain>
    </source>
</reference>
<dbReference type="Pfam" id="PF08281">
    <property type="entry name" value="Sigma70_r4_2"/>
    <property type="match status" value="1"/>
</dbReference>
<dbReference type="PANTHER" id="PTHR43133">
    <property type="entry name" value="RNA POLYMERASE ECF-TYPE SIGMA FACTO"/>
    <property type="match status" value="1"/>
</dbReference>
<organism evidence="8 9">
    <name type="scientific">Chitinophaga hostae</name>
    <dbReference type="NCBI Taxonomy" id="2831022"/>
    <lineage>
        <taxon>Bacteria</taxon>
        <taxon>Pseudomonadati</taxon>
        <taxon>Bacteroidota</taxon>
        <taxon>Chitinophagia</taxon>
        <taxon>Chitinophagales</taxon>
        <taxon>Chitinophagaceae</taxon>
        <taxon>Chitinophaga</taxon>
    </lineage>
</organism>
<dbReference type="InterPro" id="IPR036388">
    <property type="entry name" value="WH-like_DNA-bd_sf"/>
</dbReference>
<dbReference type="Gene3D" id="1.10.10.10">
    <property type="entry name" value="Winged helix-like DNA-binding domain superfamily/Winged helix DNA-binding domain"/>
    <property type="match status" value="1"/>
</dbReference>
<dbReference type="InterPro" id="IPR007627">
    <property type="entry name" value="RNA_pol_sigma70_r2"/>
</dbReference>
<keyword evidence="9" id="KW-1185">Reference proteome</keyword>
<dbReference type="InterPro" id="IPR013324">
    <property type="entry name" value="RNA_pol_sigma_r3/r4-like"/>
</dbReference>
<dbReference type="NCBIfam" id="TIGR02937">
    <property type="entry name" value="sigma70-ECF"/>
    <property type="match status" value="1"/>
</dbReference>
<proteinExistence type="inferred from homology"/>
<evidence type="ECO:0000313" key="9">
    <source>
        <dbReference type="Proteomes" id="UP000676386"/>
    </source>
</evidence>
<keyword evidence="3" id="KW-0731">Sigma factor</keyword>
<dbReference type="InterPro" id="IPR014284">
    <property type="entry name" value="RNA_pol_sigma-70_dom"/>
</dbReference>
<dbReference type="PANTHER" id="PTHR43133:SF8">
    <property type="entry name" value="RNA POLYMERASE SIGMA FACTOR HI_1459-RELATED"/>
    <property type="match status" value="1"/>
</dbReference>
<gene>
    <name evidence="8" type="ORF">KE626_25060</name>
</gene>
<dbReference type="SUPFAM" id="SSF88659">
    <property type="entry name" value="Sigma3 and sigma4 domains of RNA polymerase sigma factors"/>
    <property type="match status" value="1"/>
</dbReference>
<sequence length="214" mass="25302">MTTQQEEIVNHITNEELIRLILAGDKAMFGVLIRRYNQRLYRIGMSILENSAETEDAMQNTYLNAYHHLSQFEHRASWETWLTRIMLNQCYELKRKNKSALTHLPAPDKFIDMNTPARDLANKELSQVLERAIGVLPDKYRLVFVLREVEEMSVRETAEVLEIGESNVKVRLNRAKAMLREHLNDYMKDHVYHFHLTRCDRIVQAVFQQLEDEE</sequence>
<dbReference type="RefSeq" id="WP_211975759.1">
    <property type="nucleotide sequence ID" value="NZ_CBFHAM010000002.1"/>
</dbReference>
<evidence type="ECO:0000256" key="5">
    <source>
        <dbReference type="ARBA" id="ARBA00023163"/>
    </source>
</evidence>
<evidence type="ECO:0000256" key="2">
    <source>
        <dbReference type="ARBA" id="ARBA00023015"/>
    </source>
</evidence>
<dbReference type="CDD" id="cd06171">
    <property type="entry name" value="Sigma70_r4"/>
    <property type="match status" value="1"/>
</dbReference>
<keyword evidence="4" id="KW-0238">DNA-binding</keyword>
<dbReference type="Pfam" id="PF04542">
    <property type="entry name" value="Sigma70_r2"/>
    <property type="match status" value="1"/>
</dbReference>
<keyword evidence="2" id="KW-0805">Transcription regulation</keyword>
<dbReference type="EMBL" id="JAGTXB010000016">
    <property type="protein sequence ID" value="MBS0030620.1"/>
    <property type="molecule type" value="Genomic_DNA"/>
</dbReference>
<comment type="similarity">
    <text evidence="1">Belongs to the sigma-70 factor family. ECF subfamily.</text>
</comment>
<dbReference type="SUPFAM" id="SSF88946">
    <property type="entry name" value="Sigma2 domain of RNA polymerase sigma factors"/>
    <property type="match status" value="1"/>
</dbReference>
<dbReference type="Gene3D" id="1.10.1740.10">
    <property type="match status" value="1"/>
</dbReference>
<accession>A0ABS5J5X3</accession>
<dbReference type="InterPro" id="IPR013325">
    <property type="entry name" value="RNA_pol_sigma_r2"/>
</dbReference>
<protein>
    <submittedName>
        <fullName evidence="8">RNA polymerase sigma factor</fullName>
    </submittedName>
</protein>
<evidence type="ECO:0000256" key="3">
    <source>
        <dbReference type="ARBA" id="ARBA00023082"/>
    </source>
</evidence>
<dbReference type="Proteomes" id="UP000676386">
    <property type="component" value="Unassembled WGS sequence"/>
</dbReference>
<dbReference type="InterPro" id="IPR039425">
    <property type="entry name" value="RNA_pol_sigma-70-like"/>
</dbReference>
<dbReference type="InterPro" id="IPR013249">
    <property type="entry name" value="RNA_pol_sigma70_r4_t2"/>
</dbReference>
<name>A0ABS5J5X3_9BACT</name>
<evidence type="ECO:0000256" key="1">
    <source>
        <dbReference type="ARBA" id="ARBA00010641"/>
    </source>
</evidence>
<feature type="domain" description="RNA polymerase sigma-70 region 2" evidence="6">
    <location>
        <begin position="32"/>
        <end position="98"/>
    </location>
</feature>
<keyword evidence="5" id="KW-0804">Transcription</keyword>
<feature type="domain" description="RNA polymerase sigma factor 70 region 4 type 2" evidence="7">
    <location>
        <begin position="127"/>
        <end position="179"/>
    </location>
</feature>
<comment type="caution">
    <text evidence="8">The sequence shown here is derived from an EMBL/GenBank/DDBJ whole genome shotgun (WGS) entry which is preliminary data.</text>
</comment>